<dbReference type="RefSeq" id="WP_123820737.1">
    <property type="nucleotide sequence ID" value="NZ_RKQG01000002.1"/>
</dbReference>
<organism evidence="1 2">
    <name type="scientific">Kitasatospora cineracea</name>
    <dbReference type="NCBI Taxonomy" id="88074"/>
    <lineage>
        <taxon>Bacteria</taxon>
        <taxon>Bacillati</taxon>
        <taxon>Actinomycetota</taxon>
        <taxon>Actinomycetes</taxon>
        <taxon>Kitasatosporales</taxon>
        <taxon>Streptomycetaceae</taxon>
        <taxon>Kitasatospora</taxon>
    </lineage>
</organism>
<reference evidence="1 2" key="1">
    <citation type="submission" date="2018-11" db="EMBL/GenBank/DDBJ databases">
        <title>Sequencing the genomes of 1000 actinobacteria strains.</title>
        <authorList>
            <person name="Klenk H.-P."/>
        </authorList>
    </citation>
    <scope>NUCLEOTIDE SEQUENCE [LARGE SCALE GENOMIC DNA]</scope>
    <source>
        <strain evidence="1 2">DSM 44781</strain>
    </source>
</reference>
<dbReference type="AlphaFoldDB" id="A0A3N4RL52"/>
<sequence>MRGMGLPLLYLDVDGPLIPFGGPAGWHVEHLTGRRVREVVGRAAEGHPLLGRLDPRVGARLAGLRCRPVWATTWEHEANVCVAPLLGLPPWPVLEEPDGAAPAGLPPGVHWKAPLVVGHAGGAAFAWVDDEIGTADREWVAARHPGPALLLRVDPRTGLTDEDLTALEEWLRVPV</sequence>
<evidence type="ECO:0000313" key="2">
    <source>
        <dbReference type="Proteomes" id="UP000266906"/>
    </source>
</evidence>
<keyword evidence="2" id="KW-1185">Reference proteome</keyword>
<comment type="caution">
    <text evidence="1">The sequence shown here is derived from an EMBL/GenBank/DDBJ whole genome shotgun (WGS) entry which is preliminary data.</text>
</comment>
<gene>
    <name evidence="1" type="ORF">EDD38_6297</name>
</gene>
<dbReference type="Proteomes" id="UP000266906">
    <property type="component" value="Unassembled WGS sequence"/>
</dbReference>
<protein>
    <submittedName>
        <fullName evidence="1">Uncharacterized protein</fullName>
    </submittedName>
</protein>
<dbReference type="EMBL" id="RKQG01000002">
    <property type="protein sequence ID" value="RPE29147.1"/>
    <property type="molecule type" value="Genomic_DNA"/>
</dbReference>
<name>A0A3N4RL52_9ACTN</name>
<proteinExistence type="predicted"/>
<evidence type="ECO:0000313" key="1">
    <source>
        <dbReference type="EMBL" id="RPE29147.1"/>
    </source>
</evidence>
<accession>A0A3N4RL52</accession>